<dbReference type="Pfam" id="PF13673">
    <property type="entry name" value="Acetyltransf_10"/>
    <property type="match status" value="1"/>
</dbReference>
<evidence type="ECO:0000313" key="3">
    <source>
        <dbReference type="Proteomes" id="UP000316196"/>
    </source>
</evidence>
<keyword evidence="3" id="KW-1185">Reference proteome</keyword>
<evidence type="ECO:0000259" key="1">
    <source>
        <dbReference type="PROSITE" id="PS51186"/>
    </source>
</evidence>
<accession>A0A542ZSK9</accession>
<dbReference type="OrthoDB" id="9796171at2"/>
<dbReference type="PROSITE" id="PS51186">
    <property type="entry name" value="GNAT"/>
    <property type="match status" value="1"/>
</dbReference>
<dbReference type="RefSeq" id="WP_142092972.1">
    <property type="nucleotide sequence ID" value="NZ_BAAAMD010000001.1"/>
</dbReference>
<dbReference type="SUPFAM" id="SSF55729">
    <property type="entry name" value="Acyl-CoA N-acyltransferases (Nat)"/>
    <property type="match status" value="1"/>
</dbReference>
<comment type="caution">
    <text evidence="2">The sequence shown here is derived from an EMBL/GenBank/DDBJ whole genome shotgun (WGS) entry which is preliminary data.</text>
</comment>
<reference evidence="2 3" key="1">
    <citation type="submission" date="2019-06" db="EMBL/GenBank/DDBJ databases">
        <title>Sequencing the genomes of 1000 actinobacteria strains.</title>
        <authorList>
            <person name="Klenk H.-P."/>
        </authorList>
    </citation>
    <scope>NUCLEOTIDE SEQUENCE [LARGE SCALE GENOMIC DNA]</scope>
    <source>
        <strain evidence="2 3">DSM 8251</strain>
    </source>
</reference>
<gene>
    <name evidence="2" type="ORF">FB460_1031</name>
</gene>
<dbReference type="EMBL" id="VFOR01000001">
    <property type="protein sequence ID" value="TQL63230.1"/>
    <property type="molecule type" value="Genomic_DNA"/>
</dbReference>
<protein>
    <submittedName>
        <fullName evidence="2">ElaA protein</fullName>
    </submittedName>
</protein>
<organism evidence="2 3">
    <name type="scientific">Propioniferax innocua</name>
    <dbReference type="NCBI Taxonomy" id="1753"/>
    <lineage>
        <taxon>Bacteria</taxon>
        <taxon>Bacillati</taxon>
        <taxon>Actinomycetota</taxon>
        <taxon>Actinomycetes</taxon>
        <taxon>Propionibacteriales</taxon>
        <taxon>Propionibacteriaceae</taxon>
        <taxon>Propioniferax</taxon>
    </lineage>
</organism>
<evidence type="ECO:0000313" key="2">
    <source>
        <dbReference type="EMBL" id="TQL63230.1"/>
    </source>
</evidence>
<dbReference type="Proteomes" id="UP000316196">
    <property type="component" value="Unassembled WGS sequence"/>
</dbReference>
<sequence length="157" mass="17787">MPNVDRAPVVAKSWAELTRDEFYDIVRLRAEVFIREQRIVDEAEIDEVDRAPDTIHVWIPGDAGALAYLRVTGTTPDDADMPHITRAFGRVAVHQSARGTGLAQHLVQWVIDTHGDEPILIHAQAYIAALYEKYGFERIGELYEEAGIPHWRMVRDG</sequence>
<feature type="domain" description="N-acetyltransferase" evidence="1">
    <location>
        <begin position="12"/>
        <end position="157"/>
    </location>
</feature>
<proteinExistence type="predicted"/>
<dbReference type="InterPro" id="IPR000182">
    <property type="entry name" value="GNAT_dom"/>
</dbReference>
<dbReference type="Gene3D" id="3.40.630.30">
    <property type="match status" value="1"/>
</dbReference>
<dbReference type="InterPro" id="IPR016181">
    <property type="entry name" value="Acyl_CoA_acyltransferase"/>
</dbReference>
<dbReference type="AlphaFoldDB" id="A0A542ZSK9"/>
<dbReference type="GO" id="GO:0016747">
    <property type="term" value="F:acyltransferase activity, transferring groups other than amino-acyl groups"/>
    <property type="evidence" value="ECO:0007669"/>
    <property type="project" value="InterPro"/>
</dbReference>
<name>A0A542ZSK9_9ACTN</name>